<dbReference type="EnsemblPlants" id="QL03p049308:mrna">
    <property type="protein sequence ID" value="QL03p049308:mrna"/>
    <property type="gene ID" value="QL03p049308"/>
</dbReference>
<protein>
    <recommendedName>
        <fullName evidence="1">DCD domain-containing protein</fullName>
    </recommendedName>
</protein>
<reference evidence="2 3" key="1">
    <citation type="journal article" date="2016" name="G3 (Bethesda)">
        <title>First Draft Assembly and Annotation of the Genome of a California Endemic Oak Quercus lobata Nee (Fagaceae).</title>
        <authorList>
            <person name="Sork V.L."/>
            <person name="Fitz-Gibbon S.T."/>
            <person name="Puiu D."/>
            <person name="Crepeau M."/>
            <person name="Gugger P.F."/>
            <person name="Sherman R."/>
            <person name="Stevens K."/>
            <person name="Langley C.H."/>
            <person name="Pellegrini M."/>
            <person name="Salzberg S.L."/>
        </authorList>
    </citation>
    <scope>NUCLEOTIDE SEQUENCE [LARGE SCALE GENOMIC DNA]</scope>
    <source>
        <strain evidence="2 3">cv. SW786</strain>
    </source>
</reference>
<dbReference type="AlphaFoldDB" id="A0A7N2L8I9"/>
<sequence>MTAKDINVPNIGPSSVSTMMINASYAPPYDPTAVFPTSSAFTYPTTSHRPDEGINKEKESGESNSGYIFMCNAKTKPECYRYRVFALPMGKLEVVKNIKPGTKLFLFDFDLKLLYGIYNATSNGEKDLEPTAFDGKFPAQVRFNILKDCLPLPLSAFKPAIKDNFLSGFKFRQELSSKQVETLISLFRPITVPPPISAAPPFSNVGPSHSFPAPIMEQGFQPSKRLPPPGESYISGLHYGHALPVHDRSKQVVPSPHFNHNELGTHVAWVQSPVQPYQVVQQPAFPHHHPAEPHQPYLPEKPFISPQNAYRRYAGVPDMVPGDQVVGYGSQYQMSQLSRGSEIVPHSDYYRLHPSHTAAPGLSQVNALTPSHALPPPAQSQENLASSYQPNYAVSVLNLLEAHLPVNSSNSLAGATRTYP</sequence>
<dbReference type="Gramene" id="QL03p049308:mrna">
    <property type="protein sequence ID" value="QL03p049308:mrna"/>
    <property type="gene ID" value="QL03p049308"/>
</dbReference>
<dbReference type="KEGG" id="qlo:115982038"/>
<name>A0A7N2L8I9_QUELO</name>
<dbReference type="OMA" id="KDSGQSH"/>
<dbReference type="Proteomes" id="UP000594261">
    <property type="component" value="Chromosome 3"/>
</dbReference>
<accession>A0A7N2L8I9</accession>
<dbReference type="Pfam" id="PF10539">
    <property type="entry name" value="Dev_Cell_Death"/>
    <property type="match status" value="1"/>
</dbReference>
<organism evidence="2 3">
    <name type="scientific">Quercus lobata</name>
    <name type="common">Valley oak</name>
    <dbReference type="NCBI Taxonomy" id="97700"/>
    <lineage>
        <taxon>Eukaryota</taxon>
        <taxon>Viridiplantae</taxon>
        <taxon>Streptophyta</taxon>
        <taxon>Embryophyta</taxon>
        <taxon>Tracheophyta</taxon>
        <taxon>Spermatophyta</taxon>
        <taxon>Magnoliopsida</taxon>
        <taxon>eudicotyledons</taxon>
        <taxon>Gunneridae</taxon>
        <taxon>Pentapetalae</taxon>
        <taxon>rosids</taxon>
        <taxon>fabids</taxon>
        <taxon>Fagales</taxon>
        <taxon>Fagaceae</taxon>
        <taxon>Quercus</taxon>
    </lineage>
</organism>
<dbReference type="GeneID" id="115982038"/>
<dbReference type="InterPro" id="IPR013989">
    <property type="entry name" value="Dev_and_cell_death_domain"/>
</dbReference>
<feature type="domain" description="DCD" evidence="1">
    <location>
        <begin position="62"/>
        <end position="189"/>
    </location>
</feature>
<evidence type="ECO:0000313" key="3">
    <source>
        <dbReference type="Proteomes" id="UP000594261"/>
    </source>
</evidence>
<dbReference type="RefSeq" id="XP_030960373.1">
    <property type="nucleotide sequence ID" value="XM_031104513.1"/>
</dbReference>
<keyword evidence="3" id="KW-1185">Reference proteome</keyword>
<dbReference type="OrthoDB" id="1920894at2759"/>
<proteinExistence type="predicted"/>
<evidence type="ECO:0000259" key="1">
    <source>
        <dbReference type="PROSITE" id="PS51222"/>
    </source>
</evidence>
<reference evidence="2" key="2">
    <citation type="submission" date="2021-01" db="UniProtKB">
        <authorList>
            <consortium name="EnsemblPlants"/>
        </authorList>
    </citation>
    <scope>IDENTIFICATION</scope>
</reference>
<dbReference type="PANTHER" id="PTHR46444:SF19">
    <property type="entry name" value="OS02G0745600 PROTEIN"/>
    <property type="match status" value="1"/>
</dbReference>
<dbReference type="EMBL" id="LRBV02000003">
    <property type="status" value="NOT_ANNOTATED_CDS"/>
    <property type="molecule type" value="Genomic_DNA"/>
</dbReference>
<dbReference type="SMART" id="SM00767">
    <property type="entry name" value="DCD"/>
    <property type="match status" value="1"/>
</dbReference>
<dbReference type="PROSITE" id="PS51222">
    <property type="entry name" value="DCD"/>
    <property type="match status" value="1"/>
</dbReference>
<dbReference type="PANTHER" id="PTHR46444">
    <property type="entry name" value="DCD (DEVELOPMENT AND CELL DEATH) DOMAIN PROTEIN-RELATED"/>
    <property type="match status" value="1"/>
</dbReference>
<dbReference type="InParanoid" id="A0A7N2L8I9"/>
<evidence type="ECO:0000313" key="2">
    <source>
        <dbReference type="EnsemblPlants" id="QL03p049308:mrna"/>
    </source>
</evidence>
<gene>
    <name evidence="2" type="primary">LOC115982038</name>
</gene>